<keyword evidence="4" id="KW-1185">Reference proteome</keyword>
<sequence>MSTLKFAETHNLVAFLDKPEENEGFEQIIDFLNASSIRYALTVNPTIYTSCIKQFWATAKIQVSDKFKTGVGYDSQVVNSQVLDSQVNDKHKIGEGYHAVPPPYTGNFMPPKPNLVLADEEEYVFMRMRKPSFANVNVVKSNEHVKTPRESVKKVENNKPFNKSTTNKNSNLNKKVNTIKENVTTAGPKAIVSDNKRNEANAVKASACWVWRPKQKIQVYNGLGKLDFEDVYFVKELKFNLFSVSQMCDKKNSVLFTDTECVVLSPDFKQLDENHVLLRVRRKDDMYNVDLKNIVPSGGRKPALSFMRPFRCPVIILNTIDHLSKFDGKADEGFFVGYSTNSKAFRVFNSRTRIVEENLHVKFIVAGNQSNGSADPSFSSSSNDSPDARFKPSGEEEKKDAKDLKNEDSEVPNT</sequence>
<dbReference type="Pfam" id="PF25597">
    <property type="entry name" value="SH3_retrovirus"/>
    <property type="match status" value="1"/>
</dbReference>
<feature type="region of interest" description="Disordered" evidence="1">
    <location>
        <begin position="144"/>
        <end position="171"/>
    </location>
</feature>
<reference evidence="3" key="2">
    <citation type="submission" date="2022-01" db="EMBL/GenBank/DDBJ databases">
        <authorList>
            <person name="Yamashiro T."/>
            <person name="Shiraishi A."/>
            <person name="Satake H."/>
            <person name="Nakayama K."/>
        </authorList>
    </citation>
    <scope>NUCLEOTIDE SEQUENCE</scope>
</reference>
<evidence type="ECO:0000259" key="2">
    <source>
        <dbReference type="Pfam" id="PF25597"/>
    </source>
</evidence>
<evidence type="ECO:0000313" key="3">
    <source>
        <dbReference type="EMBL" id="GJT27409.1"/>
    </source>
</evidence>
<feature type="domain" description="Retroviral polymerase SH3-like" evidence="2">
    <location>
        <begin position="312"/>
        <end position="364"/>
    </location>
</feature>
<comment type="caution">
    <text evidence="3">The sequence shown here is derived from an EMBL/GenBank/DDBJ whole genome shotgun (WGS) entry which is preliminary data.</text>
</comment>
<reference evidence="3" key="1">
    <citation type="journal article" date="2022" name="Int. J. Mol. Sci.">
        <title>Draft Genome of Tanacetum Coccineum: Genomic Comparison of Closely Related Tanacetum-Family Plants.</title>
        <authorList>
            <person name="Yamashiro T."/>
            <person name="Shiraishi A."/>
            <person name="Nakayama K."/>
            <person name="Satake H."/>
        </authorList>
    </citation>
    <scope>NUCLEOTIDE SEQUENCE</scope>
</reference>
<feature type="region of interest" description="Disordered" evidence="1">
    <location>
        <begin position="370"/>
        <end position="414"/>
    </location>
</feature>
<dbReference type="EMBL" id="BQNB010014375">
    <property type="protein sequence ID" value="GJT27409.1"/>
    <property type="molecule type" value="Genomic_DNA"/>
</dbReference>
<dbReference type="Proteomes" id="UP001151760">
    <property type="component" value="Unassembled WGS sequence"/>
</dbReference>
<gene>
    <name evidence="3" type="ORF">Tco_0907684</name>
</gene>
<name>A0ABQ5CL23_9ASTR</name>
<feature type="non-terminal residue" evidence="3">
    <location>
        <position position="414"/>
    </location>
</feature>
<protein>
    <submittedName>
        <fullName evidence="3">Ribonuclease H-like domain-containing protein</fullName>
    </submittedName>
</protein>
<accession>A0ABQ5CL23</accession>
<organism evidence="3 4">
    <name type="scientific">Tanacetum coccineum</name>
    <dbReference type="NCBI Taxonomy" id="301880"/>
    <lineage>
        <taxon>Eukaryota</taxon>
        <taxon>Viridiplantae</taxon>
        <taxon>Streptophyta</taxon>
        <taxon>Embryophyta</taxon>
        <taxon>Tracheophyta</taxon>
        <taxon>Spermatophyta</taxon>
        <taxon>Magnoliopsida</taxon>
        <taxon>eudicotyledons</taxon>
        <taxon>Gunneridae</taxon>
        <taxon>Pentapetalae</taxon>
        <taxon>asterids</taxon>
        <taxon>campanulids</taxon>
        <taxon>Asterales</taxon>
        <taxon>Asteraceae</taxon>
        <taxon>Asteroideae</taxon>
        <taxon>Anthemideae</taxon>
        <taxon>Anthemidinae</taxon>
        <taxon>Tanacetum</taxon>
    </lineage>
</organism>
<feature type="compositionally biased region" description="Basic and acidic residues" evidence="1">
    <location>
        <begin position="386"/>
        <end position="408"/>
    </location>
</feature>
<dbReference type="InterPro" id="IPR057670">
    <property type="entry name" value="SH3_retrovirus"/>
</dbReference>
<evidence type="ECO:0000313" key="4">
    <source>
        <dbReference type="Proteomes" id="UP001151760"/>
    </source>
</evidence>
<proteinExistence type="predicted"/>
<feature type="compositionally biased region" description="Low complexity" evidence="1">
    <location>
        <begin position="370"/>
        <end position="385"/>
    </location>
</feature>
<feature type="compositionally biased region" description="Low complexity" evidence="1">
    <location>
        <begin position="158"/>
        <end position="171"/>
    </location>
</feature>
<feature type="compositionally biased region" description="Basic and acidic residues" evidence="1">
    <location>
        <begin position="144"/>
        <end position="157"/>
    </location>
</feature>
<evidence type="ECO:0000256" key="1">
    <source>
        <dbReference type="SAM" id="MobiDB-lite"/>
    </source>
</evidence>